<dbReference type="Pfam" id="PF08401">
    <property type="entry name" value="ArdcN"/>
    <property type="match status" value="1"/>
</dbReference>
<name>A0A4R2KSP1_9GAMM</name>
<protein>
    <submittedName>
        <fullName evidence="3">Antirestriction protein ArdC</fullName>
    </submittedName>
</protein>
<dbReference type="InterPro" id="IPR041459">
    <property type="entry name" value="MPTase-PolyVal"/>
</dbReference>
<sequence length="331" mass="37481">MSNSKSPSKDVYTRITDKIIASLEQGVRPWMKPWNAEHAAGRIEKPLRHNGQPYNGINVMMLWAAAEDQGYSAPIWMTYRQAKALGAQVRKGESGELVVYANTLVRTAEDEKTGEEIEQTIPFMKGYNVFNVEQIEGLPEAYHHLAEPVTDPVERIDHAERFFEATGAEVNHGGNRAYYNITLDRIQMPIFESFRDPESYYATLAHETTHWTRHPRRLERDFGRKRFGDEGYAQEELVAELGSAYLCADLGIAPEVREDHSAYIASWLEVLRNDKRAIFTAAAHAQRAVDYLHGVIAKTEKAAHAAFSVSDALFRSAGQDVQAQEQERPWS</sequence>
<dbReference type="GO" id="GO:0003697">
    <property type="term" value="F:single-stranded DNA binding"/>
    <property type="evidence" value="ECO:0007669"/>
    <property type="project" value="InterPro"/>
</dbReference>
<evidence type="ECO:0000313" key="3">
    <source>
        <dbReference type="EMBL" id="TCO75812.1"/>
    </source>
</evidence>
<feature type="domain" description="N-terminal" evidence="1">
    <location>
        <begin position="9"/>
        <end position="130"/>
    </location>
</feature>
<dbReference type="InterPro" id="IPR013610">
    <property type="entry name" value="ArdC_N"/>
</dbReference>
<keyword evidence="4" id="KW-1185">Reference proteome</keyword>
<dbReference type="Pfam" id="PF18818">
    <property type="entry name" value="MPTase-PolyVal"/>
    <property type="match status" value="1"/>
</dbReference>
<dbReference type="InterPro" id="IPR017113">
    <property type="entry name" value="Antirestriction_ArdC"/>
</dbReference>
<organism evidence="3 4">
    <name type="scientific">Chromatocurvus halotolerans</name>
    <dbReference type="NCBI Taxonomy" id="1132028"/>
    <lineage>
        <taxon>Bacteria</taxon>
        <taxon>Pseudomonadati</taxon>
        <taxon>Pseudomonadota</taxon>
        <taxon>Gammaproteobacteria</taxon>
        <taxon>Cellvibrionales</taxon>
        <taxon>Halieaceae</taxon>
        <taxon>Chromatocurvus</taxon>
    </lineage>
</organism>
<reference evidence="3 4" key="1">
    <citation type="submission" date="2019-03" db="EMBL/GenBank/DDBJ databases">
        <title>Genomic Encyclopedia of Type Strains, Phase IV (KMG-IV): sequencing the most valuable type-strain genomes for metagenomic binning, comparative biology and taxonomic classification.</title>
        <authorList>
            <person name="Goeker M."/>
        </authorList>
    </citation>
    <scope>NUCLEOTIDE SEQUENCE [LARGE SCALE GENOMIC DNA]</scope>
    <source>
        <strain evidence="3 4">DSM 23344</strain>
    </source>
</reference>
<gene>
    <name evidence="3" type="ORF">EV688_1061</name>
</gene>
<dbReference type="Proteomes" id="UP000294980">
    <property type="component" value="Unassembled WGS sequence"/>
</dbReference>
<accession>A0A4R2KSP1</accession>
<comment type="caution">
    <text evidence="3">The sequence shown here is derived from an EMBL/GenBank/DDBJ whole genome shotgun (WGS) entry which is preliminary data.</text>
</comment>
<dbReference type="EMBL" id="SLWX01000006">
    <property type="protein sequence ID" value="TCO75812.1"/>
    <property type="molecule type" value="Genomic_DNA"/>
</dbReference>
<evidence type="ECO:0000313" key="4">
    <source>
        <dbReference type="Proteomes" id="UP000294980"/>
    </source>
</evidence>
<dbReference type="OrthoDB" id="9792687at2"/>
<evidence type="ECO:0000259" key="2">
    <source>
        <dbReference type="Pfam" id="PF18818"/>
    </source>
</evidence>
<dbReference type="AlphaFoldDB" id="A0A4R2KSP1"/>
<proteinExistence type="predicted"/>
<dbReference type="RefSeq" id="WP_131917604.1">
    <property type="nucleotide sequence ID" value="NZ_SLWX01000006.1"/>
</dbReference>
<evidence type="ECO:0000259" key="1">
    <source>
        <dbReference type="Pfam" id="PF08401"/>
    </source>
</evidence>
<dbReference type="PIRSF" id="PIRSF037112">
    <property type="entry name" value="Antirestriction_ArdC"/>
    <property type="match status" value="1"/>
</dbReference>
<feature type="domain" description="Polyvalent protein metallopeptidase" evidence="2">
    <location>
        <begin position="158"/>
        <end position="284"/>
    </location>
</feature>